<dbReference type="AlphaFoldDB" id="A0A3T0HS43"/>
<dbReference type="STRING" id="1193713.GCA_001636315_02727"/>
<evidence type="ECO:0000313" key="1">
    <source>
        <dbReference type="EMBL" id="AZU59950.1"/>
    </source>
</evidence>
<dbReference type="Proteomes" id="UP000282892">
    <property type="component" value="Chromosome"/>
</dbReference>
<dbReference type="OrthoDB" id="2739784at2"/>
<sequence>MGKKSKQNGISNQVISSIVNDVFAKNGINPDEVKISDQKKKEIKALVSDLSKQVKEFVSKEDKKMKKDKDK</sequence>
<name>A0A3T0HS43_9BACI</name>
<dbReference type="EMBL" id="CP022572">
    <property type="protein sequence ID" value="AZU59950.1"/>
    <property type="molecule type" value="Genomic_DNA"/>
</dbReference>
<gene>
    <name evidence="1" type="ORF">CHR53_00885</name>
</gene>
<organism evidence="1 2">
    <name type="scientific">Neobacillus mesonae</name>
    <dbReference type="NCBI Taxonomy" id="1193713"/>
    <lineage>
        <taxon>Bacteria</taxon>
        <taxon>Bacillati</taxon>
        <taxon>Bacillota</taxon>
        <taxon>Bacilli</taxon>
        <taxon>Bacillales</taxon>
        <taxon>Bacillaceae</taxon>
        <taxon>Neobacillus</taxon>
    </lineage>
</organism>
<evidence type="ECO:0000313" key="2">
    <source>
        <dbReference type="Proteomes" id="UP000282892"/>
    </source>
</evidence>
<proteinExistence type="predicted"/>
<accession>A0A3T0HS43</accession>
<reference evidence="1 2" key="1">
    <citation type="submission" date="2017-07" db="EMBL/GenBank/DDBJ databases">
        <title>The complete genome sequence of Bacillus mesonae strain H20-5, an efficient strain improving plant abiotic stress resistance.</title>
        <authorList>
            <person name="Kim S.Y."/>
            <person name="Song H."/>
            <person name="Sang M.K."/>
            <person name="Weon H.-Y."/>
            <person name="Song J."/>
        </authorList>
    </citation>
    <scope>NUCLEOTIDE SEQUENCE [LARGE SCALE GENOMIC DNA]</scope>
    <source>
        <strain evidence="1 2">H20-5</strain>
    </source>
</reference>
<protein>
    <recommendedName>
        <fullName evidence="3">Spore coat protein</fullName>
    </recommendedName>
</protein>
<dbReference type="KEGG" id="nmk:CHR53_00885"/>
<evidence type="ECO:0008006" key="3">
    <source>
        <dbReference type="Google" id="ProtNLM"/>
    </source>
</evidence>
<keyword evidence="2" id="KW-1185">Reference proteome</keyword>
<dbReference type="RefSeq" id="WP_066390198.1">
    <property type="nucleotide sequence ID" value="NZ_CP022572.1"/>
</dbReference>